<dbReference type="Proteomes" id="UP000299102">
    <property type="component" value="Unassembled WGS sequence"/>
</dbReference>
<proteinExistence type="predicted"/>
<reference evidence="1 2" key="1">
    <citation type="journal article" date="2019" name="Commun. Biol.">
        <title>The bagworm genome reveals a unique fibroin gene that provides high tensile strength.</title>
        <authorList>
            <person name="Kono N."/>
            <person name="Nakamura H."/>
            <person name="Ohtoshi R."/>
            <person name="Tomita M."/>
            <person name="Numata K."/>
            <person name="Arakawa K."/>
        </authorList>
    </citation>
    <scope>NUCLEOTIDE SEQUENCE [LARGE SCALE GENOMIC DNA]</scope>
</reference>
<comment type="caution">
    <text evidence="1">The sequence shown here is derived from an EMBL/GenBank/DDBJ whole genome shotgun (WGS) entry which is preliminary data.</text>
</comment>
<dbReference type="AlphaFoldDB" id="A0A4C1ULV3"/>
<evidence type="ECO:0000313" key="1">
    <source>
        <dbReference type="EMBL" id="GBP27418.1"/>
    </source>
</evidence>
<evidence type="ECO:0000313" key="2">
    <source>
        <dbReference type="Proteomes" id="UP000299102"/>
    </source>
</evidence>
<gene>
    <name evidence="1" type="ORF">EVAR_17120_1</name>
</gene>
<dbReference type="EMBL" id="BGZK01000193">
    <property type="protein sequence ID" value="GBP27418.1"/>
    <property type="molecule type" value="Genomic_DNA"/>
</dbReference>
<sequence>MQIKRWPESIPFFRRPATGAARRPGVAITRSCYVPSRRSDPVTRINWQGSSINNSSAAASEDFSGVSCERPFFKCEINRCTTPLLGRRVAATPPPPAQHG</sequence>
<protein>
    <submittedName>
        <fullName evidence="1">Uncharacterized protein</fullName>
    </submittedName>
</protein>
<accession>A0A4C1ULV3</accession>
<organism evidence="1 2">
    <name type="scientific">Eumeta variegata</name>
    <name type="common">Bagworm moth</name>
    <name type="synonym">Eumeta japonica</name>
    <dbReference type="NCBI Taxonomy" id="151549"/>
    <lineage>
        <taxon>Eukaryota</taxon>
        <taxon>Metazoa</taxon>
        <taxon>Ecdysozoa</taxon>
        <taxon>Arthropoda</taxon>
        <taxon>Hexapoda</taxon>
        <taxon>Insecta</taxon>
        <taxon>Pterygota</taxon>
        <taxon>Neoptera</taxon>
        <taxon>Endopterygota</taxon>
        <taxon>Lepidoptera</taxon>
        <taxon>Glossata</taxon>
        <taxon>Ditrysia</taxon>
        <taxon>Tineoidea</taxon>
        <taxon>Psychidae</taxon>
        <taxon>Oiketicinae</taxon>
        <taxon>Eumeta</taxon>
    </lineage>
</organism>
<name>A0A4C1ULV3_EUMVA</name>
<keyword evidence="2" id="KW-1185">Reference proteome</keyword>